<reference evidence="6" key="2">
    <citation type="submission" date="2018-10" db="UniProtKB">
        <authorList>
            <consortium name="EnsemblPlants"/>
        </authorList>
    </citation>
    <scope>IDENTIFICATION</scope>
</reference>
<dbReference type="EnsemblPlants" id="TraesCS3D02G055900.1">
    <property type="protein sequence ID" value="TraesCS3D02G055900.1"/>
    <property type="gene ID" value="TraesCS3D02G055900"/>
</dbReference>
<feature type="signal peptide" evidence="4">
    <location>
        <begin position="1"/>
        <end position="25"/>
    </location>
</feature>
<dbReference type="InterPro" id="IPR006501">
    <property type="entry name" value="Pectinesterase_inhib_dom"/>
</dbReference>
<dbReference type="OrthoDB" id="764172at2759"/>
<dbReference type="AlphaFoldDB" id="A0A3B6GMQ0"/>
<proteinExistence type="inferred from homology"/>
<dbReference type="Gene3D" id="1.20.140.40">
    <property type="entry name" value="Invertase/pectin methylesterase inhibitor family protein"/>
    <property type="match status" value="1"/>
</dbReference>
<dbReference type="SMR" id="A0A3B6GMQ0"/>
<evidence type="ECO:0000259" key="5">
    <source>
        <dbReference type="SMART" id="SM00856"/>
    </source>
</evidence>
<dbReference type="PANTHER" id="PTHR36710">
    <property type="entry name" value="PECTINESTERASE INHIBITOR-LIKE"/>
    <property type="match status" value="1"/>
</dbReference>
<dbReference type="InterPro" id="IPR035513">
    <property type="entry name" value="Invertase/methylesterase_inhib"/>
</dbReference>
<organism evidence="6">
    <name type="scientific">Triticum aestivum</name>
    <name type="common">Wheat</name>
    <dbReference type="NCBI Taxonomy" id="4565"/>
    <lineage>
        <taxon>Eukaryota</taxon>
        <taxon>Viridiplantae</taxon>
        <taxon>Streptophyta</taxon>
        <taxon>Embryophyta</taxon>
        <taxon>Tracheophyta</taxon>
        <taxon>Spermatophyta</taxon>
        <taxon>Magnoliopsida</taxon>
        <taxon>Liliopsida</taxon>
        <taxon>Poales</taxon>
        <taxon>Poaceae</taxon>
        <taxon>BOP clade</taxon>
        <taxon>Pooideae</taxon>
        <taxon>Triticodae</taxon>
        <taxon>Triticeae</taxon>
        <taxon>Triticinae</taxon>
        <taxon>Triticum</taxon>
    </lineage>
</organism>
<dbReference type="GO" id="GO:0004857">
    <property type="term" value="F:enzyme inhibitor activity"/>
    <property type="evidence" value="ECO:0000318"/>
    <property type="project" value="GO_Central"/>
</dbReference>
<dbReference type="PANTHER" id="PTHR36710:SF18">
    <property type="entry name" value="PECTINESTERASE INHIBITOR 5-RELATED"/>
    <property type="match status" value="1"/>
</dbReference>
<dbReference type="SMART" id="SM00856">
    <property type="entry name" value="PMEI"/>
    <property type="match status" value="1"/>
</dbReference>
<dbReference type="CDD" id="cd15797">
    <property type="entry name" value="PMEI"/>
    <property type="match status" value="1"/>
</dbReference>
<sequence>MQTAMASVSTFIAMSLVMLAAMSSGLLVAYANTEFISRTCNKTNNPALCIAVLTTKPQSAHASTEHDLARIALELTIDTAKHNVKVINDLDKKKQSKPEAFALAICLKAYTEATSALEIYASNFQIGSYTSTLANVSFVMGASDTCKKAFKRIGKESPVSYIDREMTEHCSVASNLINLLVRK</sequence>
<accession>A0A3B6GMQ0</accession>
<evidence type="ECO:0000256" key="4">
    <source>
        <dbReference type="SAM" id="SignalP"/>
    </source>
</evidence>
<keyword evidence="7" id="KW-1185">Reference proteome</keyword>
<keyword evidence="1 4" id="KW-0732">Signal</keyword>
<evidence type="ECO:0000256" key="2">
    <source>
        <dbReference type="ARBA" id="ARBA00023157"/>
    </source>
</evidence>
<dbReference type="SUPFAM" id="SSF101148">
    <property type="entry name" value="Plant invertase/pectin methylesterase inhibitor"/>
    <property type="match status" value="1"/>
</dbReference>
<protein>
    <recommendedName>
        <fullName evidence="5">Pectinesterase inhibitor domain-containing protein</fullName>
    </recommendedName>
</protein>
<dbReference type="OMA" id="NPALCIA"/>
<evidence type="ECO:0000313" key="6">
    <source>
        <dbReference type="EnsemblPlants" id="TraesCS3D02G055900.1"/>
    </source>
</evidence>
<dbReference type="GO" id="GO:0009827">
    <property type="term" value="P:plant-type cell wall modification"/>
    <property type="evidence" value="ECO:0000318"/>
    <property type="project" value="GO_Central"/>
</dbReference>
<dbReference type="NCBIfam" id="TIGR01614">
    <property type="entry name" value="PME_inhib"/>
    <property type="match status" value="1"/>
</dbReference>
<keyword evidence="2" id="KW-1015">Disulfide bond</keyword>
<name>A0A3B6GMQ0_WHEAT</name>
<comment type="similarity">
    <text evidence="3">Belongs to the PMEI family.</text>
</comment>
<dbReference type="GO" id="GO:0046910">
    <property type="term" value="F:pectinesterase inhibitor activity"/>
    <property type="evidence" value="ECO:0007669"/>
    <property type="project" value="InterPro"/>
</dbReference>
<dbReference type="Gramene" id="TraesCS3D02G055900.1">
    <property type="protein sequence ID" value="TraesCS3D02G055900.1"/>
    <property type="gene ID" value="TraesCS3D02G055900"/>
</dbReference>
<dbReference type="InterPro" id="IPR034086">
    <property type="entry name" value="PMEI_plant"/>
</dbReference>
<dbReference type="InterPro" id="IPR052421">
    <property type="entry name" value="PCW_Enzyme_Inhibitor"/>
</dbReference>
<evidence type="ECO:0000313" key="7">
    <source>
        <dbReference type="Proteomes" id="UP000019116"/>
    </source>
</evidence>
<dbReference type="Proteomes" id="UP000019116">
    <property type="component" value="Chromosome 3D"/>
</dbReference>
<dbReference type="Gramene" id="TraesRN3D0100113600.1">
    <property type="protein sequence ID" value="TraesRN3D0100113600.1"/>
    <property type="gene ID" value="TraesRN3D0100113600"/>
</dbReference>
<dbReference type="Gramene" id="TraesCS3D03G0103700.1">
    <property type="protein sequence ID" value="TraesCS3D03G0103700.1.CDS"/>
    <property type="gene ID" value="TraesCS3D03G0103700"/>
</dbReference>
<feature type="domain" description="Pectinesterase inhibitor" evidence="5">
    <location>
        <begin position="31"/>
        <end position="176"/>
    </location>
</feature>
<reference evidence="6" key="1">
    <citation type="submission" date="2018-08" db="EMBL/GenBank/DDBJ databases">
        <authorList>
            <person name="Rossello M."/>
        </authorList>
    </citation>
    <scope>NUCLEOTIDE SEQUENCE [LARGE SCALE GENOMIC DNA]</scope>
    <source>
        <strain evidence="6">cv. Chinese Spring</strain>
    </source>
</reference>
<dbReference type="Pfam" id="PF04043">
    <property type="entry name" value="PMEI"/>
    <property type="match status" value="1"/>
</dbReference>
<evidence type="ECO:0000256" key="1">
    <source>
        <dbReference type="ARBA" id="ARBA00022729"/>
    </source>
</evidence>
<dbReference type="GO" id="GO:0009505">
    <property type="term" value="C:plant-type cell wall"/>
    <property type="evidence" value="ECO:0000318"/>
    <property type="project" value="GO_Central"/>
</dbReference>
<feature type="chain" id="PRO_5043174191" description="Pectinesterase inhibitor domain-containing protein" evidence="4">
    <location>
        <begin position="26"/>
        <end position="183"/>
    </location>
</feature>
<evidence type="ECO:0000256" key="3">
    <source>
        <dbReference type="ARBA" id="ARBA00038471"/>
    </source>
</evidence>